<feature type="transmembrane region" description="Helical" evidence="2">
    <location>
        <begin position="12"/>
        <end position="39"/>
    </location>
</feature>
<evidence type="ECO:0000256" key="2">
    <source>
        <dbReference type="SAM" id="Phobius"/>
    </source>
</evidence>
<feature type="region of interest" description="Disordered" evidence="1">
    <location>
        <begin position="48"/>
        <end position="81"/>
    </location>
</feature>
<reference evidence="3 4" key="1">
    <citation type="journal article" date="2013" name="Genome Announc.">
        <title>Draft Genome Sequence of Streptomyces viridochromogenes Strain Tu57, Producer of Avilamycin.</title>
        <authorList>
            <person name="Gruning B.A."/>
            <person name="Erxleben A."/>
            <person name="Hahnlein A."/>
            <person name="Gunther S."/>
        </authorList>
    </citation>
    <scope>NUCLEOTIDE SEQUENCE [LARGE SCALE GENOMIC DNA]</scope>
    <source>
        <strain evidence="3 4">Tue57</strain>
    </source>
</reference>
<evidence type="ECO:0000313" key="4">
    <source>
        <dbReference type="Proteomes" id="UP000011205"/>
    </source>
</evidence>
<dbReference type="PATRIC" id="fig|1160705.3.peg.3317"/>
<keyword evidence="2" id="KW-0472">Membrane</keyword>
<dbReference type="EMBL" id="AMLP01000105">
    <property type="protein sequence ID" value="ELS55693.1"/>
    <property type="molecule type" value="Genomic_DNA"/>
</dbReference>
<dbReference type="AlphaFoldDB" id="L8PI45"/>
<keyword evidence="2" id="KW-1133">Transmembrane helix</keyword>
<keyword evidence="2" id="KW-0812">Transmembrane</keyword>
<evidence type="ECO:0000313" key="3">
    <source>
        <dbReference type="EMBL" id="ELS55693.1"/>
    </source>
</evidence>
<accession>L8PI45</accession>
<proteinExistence type="predicted"/>
<sequence>MDPVDIVVTWAGYGLLGLAGLLIGLVCLVGLMLSAMVALGRLVGRREEDDLDASGRGAAGEETGGLASFRWEAEPGSWDTR</sequence>
<dbReference type="Proteomes" id="UP000011205">
    <property type="component" value="Unassembled WGS sequence"/>
</dbReference>
<gene>
    <name evidence="3" type="ORF">STVIR_3345</name>
</gene>
<protein>
    <submittedName>
        <fullName evidence="3">Uncharacterized protein</fullName>
    </submittedName>
</protein>
<name>L8PI45_STRVR</name>
<comment type="caution">
    <text evidence="3">The sequence shown here is derived from an EMBL/GenBank/DDBJ whole genome shotgun (WGS) entry which is preliminary data.</text>
</comment>
<organism evidence="3 4">
    <name type="scientific">Streptomyces viridochromogenes Tue57</name>
    <dbReference type="NCBI Taxonomy" id="1160705"/>
    <lineage>
        <taxon>Bacteria</taxon>
        <taxon>Bacillati</taxon>
        <taxon>Actinomycetota</taxon>
        <taxon>Actinomycetes</taxon>
        <taxon>Kitasatosporales</taxon>
        <taxon>Streptomycetaceae</taxon>
        <taxon>Streptomyces</taxon>
    </lineage>
</organism>
<evidence type="ECO:0000256" key="1">
    <source>
        <dbReference type="SAM" id="MobiDB-lite"/>
    </source>
</evidence>